<organism evidence="2 3">
    <name type="scientific">Lineolata rhizophorae</name>
    <dbReference type="NCBI Taxonomy" id="578093"/>
    <lineage>
        <taxon>Eukaryota</taxon>
        <taxon>Fungi</taxon>
        <taxon>Dikarya</taxon>
        <taxon>Ascomycota</taxon>
        <taxon>Pezizomycotina</taxon>
        <taxon>Dothideomycetes</taxon>
        <taxon>Dothideomycetes incertae sedis</taxon>
        <taxon>Lineolatales</taxon>
        <taxon>Lineolataceae</taxon>
        <taxon>Lineolata</taxon>
    </lineage>
</organism>
<protein>
    <submittedName>
        <fullName evidence="2">Uncharacterized protein</fullName>
    </submittedName>
</protein>
<feature type="region of interest" description="Disordered" evidence="1">
    <location>
        <begin position="1"/>
        <end position="22"/>
    </location>
</feature>
<evidence type="ECO:0000313" key="3">
    <source>
        <dbReference type="Proteomes" id="UP000799766"/>
    </source>
</evidence>
<sequence>MGSSGASSQHSTFTRPRIAGGPGRRRRRLVRRCRCCCRCCCCCCCSHREREWTGHGESHALPALTPSAAVIGPMGAPGQCPAMVHRRLGQRAFLLQDVLRTFLYRTYAPPARPCQALQPLPTLAPPSDSTLRATHACGIHAAKPSRTQAVTATWVCACRALWAHALIAVATPDIVYARFAES</sequence>
<dbReference type="AlphaFoldDB" id="A0A6A6NXH4"/>
<gene>
    <name evidence="2" type="ORF">BDY21DRAFT_58512</name>
</gene>
<name>A0A6A6NXH4_9PEZI</name>
<feature type="compositionally biased region" description="Polar residues" evidence="1">
    <location>
        <begin position="1"/>
        <end position="14"/>
    </location>
</feature>
<dbReference type="Proteomes" id="UP000799766">
    <property type="component" value="Unassembled WGS sequence"/>
</dbReference>
<evidence type="ECO:0000256" key="1">
    <source>
        <dbReference type="SAM" id="MobiDB-lite"/>
    </source>
</evidence>
<accession>A0A6A6NXH4</accession>
<reference evidence="2" key="1">
    <citation type="journal article" date="2020" name="Stud. Mycol.">
        <title>101 Dothideomycetes genomes: a test case for predicting lifestyles and emergence of pathogens.</title>
        <authorList>
            <person name="Haridas S."/>
            <person name="Albert R."/>
            <person name="Binder M."/>
            <person name="Bloem J."/>
            <person name="Labutti K."/>
            <person name="Salamov A."/>
            <person name="Andreopoulos B."/>
            <person name="Baker S."/>
            <person name="Barry K."/>
            <person name="Bills G."/>
            <person name="Bluhm B."/>
            <person name="Cannon C."/>
            <person name="Castanera R."/>
            <person name="Culley D."/>
            <person name="Daum C."/>
            <person name="Ezra D."/>
            <person name="Gonzalez J."/>
            <person name="Henrissat B."/>
            <person name="Kuo A."/>
            <person name="Liang C."/>
            <person name="Lipzen A."/>
            <person name="Lutzoni F."/>
            <person name="Magnuson J."/>
            <person name="Mondo S."/>
            <person name="Nolan M."/>
            <person name="Ohm R."/>
            <person name="Pangilinan J."/>
            <person name="Park H.-J."/>
            <person name="Ramirez L."/>
            <person name="Alfaro M."/>
            <person name="Sun H."/>
            <person name="Tritt A."/>
            <person name="Yoshinaga Y."/>
            <person name="Zwiers L.-H."/>
            <person name="Turgeon B."/>
            <person name="Goodwin S."/>
            <person name="Spatafora J."/>
            <person name="Crous P."/>
            <person name="Grigoriev I."/>
        </authorList>
    </citation>
    <scope>NUCLEOTIDE SEQUENCE</scope>
    <source>
        <strain evidence="2">ATCC 16933</strain>
    </source>
</reference>
<proteinExistence type="predicted"/>
<dbReference type="EMBL" id="MU001684">
    <property type="protein sequence ID" value="KAF2456224.1"/>
    <property type="molecule type" value="Genomic_DNA"/>
</dbReference>
<evidence type="ECO:0000313" key="2">
    <source>
        <dbReference type="EMBL" id="KAF2456224.1"/>
    </source>
</evidence>
<keyword evidence="3" id="KW-1185">Reference proteome</keyword>